<dbReference type="AlphaFoldDB" id="A0A098S3E2"/>
<dbReference type="Gene3D" id="3.40.50.720">
    <property type="entry name" value="NAD(P)-binding Rossmann-like Domain"/>
    <property type="match status" value="1"/>
</dbReference>
<dbReference type="PANTHER" id="PTHR43245">
    <property type="entry name" value="BIFUNCTIONAL POLYMYXIN RESISTANCE PROTEIN ARNA"/>
    <property type="match status" value="1"/>
</dbReference>
<dbReference type="OrthoDB" id="9774199at2"/>
<evidence type="ECO:0000259" key="1">
    <source>
        <dbReference type="Pfam" id="PF13460"/>
    </source>
</evidence>
<reference evidence="2 3" key="1">
    <citation type="journal article" date="2014" name="Int. J. Syst. Evol. Microbiol.">
        <title>Phaeodactylibacter xiamenensis gen. nov., sp. nov., a member of the family Saprospiraceae isolated from the marine alga Phaeodactylum tricornutum.</title>
        <authorList>
            <person name="Chen Z.Jr."/>
            <person name="Lei X."/>
            <person name="Lai Q."/>
            <person name="Li Y."/>
            <person name="Zhang B."/>
            <person name="Zhang J."/>
            <person name="Zhang H."/>
            <person name="Yang L."/>
            <person name="Zheng W."/>
            <person name="Tian Y."/>
            <person name="Yu Z."/>
            <person name="Xu H.Jr."/>
            <person name="Zheng T."/>
        </authorList>
    </citation>
    <scope>NUCLEOTIDE SEQUENCE [LARGE SCALE GENOMIC DNA]</scope>
    <source>
        <strain evidence="2 3">KD52</strain>
    </source>
</reference>
<dbReference type="Pfam" id="PF11066">
    <property type="entry name" value="DUF2867"/>
    <property type="match status" value="1"/>
</dbReference>
<dbReference type="InterPro" id="IPR016040">
    <property type="entry name" value="NAD(P)-bd_dom"/>
</dbReference>
<dbReference type="InterPro" id="IPR036291">
    <property type="entry name" value="NAD(P)-bd_dom_sf"/>
</dbReference>
<accession>A0A098S3E2</accession>
<dbReference type="SUPFAM" id="SSF51735">
    <property type="entry name" value="NAD(P)-binding Rossmann-fold domains"/>
    <property type="match status" value="1"/>
</dbReference>
<sequence length="490" mass="55936">MRILLTGATGYIGRRLLPVLLEDGHEVICCARNATTFDVPEGWEEQVDVFQVDFLKPVDMQEAPREFDVAFYLIHSLSAAIDDFKSLEEQAATHFNAFVEQTTCQQIIYLTGIVNSEELSSHLESRLRVEQILDSGKVPLTALRAGIIIGSGSASFEIIRDLVEKLPVMIAPRWVSTRCQPIAIRDVIKFLTGVMLKERYYGKNFDIGAEDILTYKEMLLGYARARGLKRSLYVVPVMTPRLSSYWLYFVTSTTYELAVNLVNSMKIDVICRPNNLAEELGIDPIPYEQAVALAFDKIQQNMVVSSWKDSLVSSSDKASLNRYIEVPEYGCFVDEQKVAITHNTPDQVWQNVVSIGGERGWYYANWLWKLRGYLDKLVGGIGLRRGRTHPNRIHDGDALDFWRVLIADEDKQRLLLYAEMKLPGEAWLEFRIQHKDGQAYLRQKATFRPFGLFGRLYWGAVLPFHYFVFGNMAKHIVRFQAKGQPKVKVS</sequence>
<protein>
    <submittedName>
        <fullName evidence="2">Epimerase</fullName>
    </submittedName>
</protein>
<gene>
    <name evidence="2" type="ORF">IX84_17400</name>
</gene>
<organism evidence="2 3">
    <name type="scientific">Phaeodactylibacter xiamenensis</name>
    <dbReference type="NCBI Taxonomy" id="1524460"/>
    <lineage>
        <taxon>Bacteria</taxon>
        <taxon>Pseudomonadati</taxon>
        <taxon>Bacteroidota</taxon>
        <taxon>Saprospiria</taxon>
        <taxon>Saprospirales</taxon>
        <taxon>Haliscomenobacteraceae</taxon>
        <taxon>Phaeodactylibacter</taxon>
    </lineage>
</organism>
<proteinExistence type="predicted"/>
<evidence type="ECO:0000313" key="2">
    <source>
        <dbReference type="EMBL" id="KGE86844.1"/>
    </source>
</evidence>
<dbReference type="RefSeq" id="WP_044223328.1">
    <property type="nucleotide sequence ID" value="NZ_JBKAGJ010000009.1"/>
</dbReference>
<dbReference type="InterPro" id="IPR050177">
    <property type="entry name" value="Lipid_A_modif_metabolic_enz"/>
</dbReference>
<keyword evidence="3" id="KW-1185">Reference proteome</keyword>
<dbReference type="InterPro" id="IPR021295">
    <property type="entry name" value="DUF2867"/>
</dbReference>
<dbReference type="Pfam" id="PF13460">
    <property type="entry name" value="NAD_binding_10"/>
    <property type="match status" value="1"/>
</dbReference>
<dbReference type="STRING" id="1524460.IX84_17400"/>
<feature type="domain" description="NAD(P)-binding" evidence="1">
    <location>
        <begin position="7"/>
        <end position="117"/>
    </location>
</feature>
<dbReference type="EMBL" id="JPOS01000039">
    <property type="protein sequence ID" value="KGE86844.1"/>
    <property type="molecule type" value="Genomic_DNA"/>
</dbReference>
<dbReference type="PANTHER" id="PTHR43245:SF23">
    <property type="entry name" value="NAD(P)-BINDING DOMAIN-CONTAINING PROTEIN"/>
    <property type="match status" value="1"/>
</dbReference>
<dbReference type="Proteomes" id="UP000029736">
    <property type="component" value="Unassembled WGS sequence"/>
</dbReference>
<comment type="caution">
    <text evidence="2">The sequence shown here is derived from an EMBL/GenBank/DDBJ whole genome shotgun (WGS) entry which is preliminary data.</text>
</comment>
<evidence type="ECO:0000313" key="3">
    <source>
        <dbReference type="Proteomes" id="UP000029736"/>
    </source>
</evidence>
<name>A0A098S3E2_9BACT</name>